<organism evidence="1 2">
    <name type="scientific">Paenibacillus polymyxa</name>
    <name type="common">Bacillus polymyxa</name>
    <dbReference type="NCBI Taxonomy" id="1406"/>
    <lineage>
        <taxon>Bacteria</taxon>
        <taxon>Bacillati</taxon>
        <taxon>Bacillota</taxon>
        <taxon>Bacilli</taxon>
        <taxon>Bacillales</taxon>
        <taxon>Paenibacillaceae</taxon>
        <taxon>Paenibacillus</taxon>
    </lineage>
</organism>
<sequence>MITCGCCGAEAKYLVYEDNQPHCKECMLDAVECKNQVLVRVIDDAYGNKDQGQ</sequence>
<gene>
    <name evidence="1" type="ORF">NCTC10343_01262</name>
</gene>
<accession>A0A378XV13</accession>
<dbReference type="AlphaFoldDB" id="A0A378XV13"/>
<dbReference type="EMBL" id="UGSC01000001">
    <property type="protein sequence ID" value="SUA67359.1"/>
    <property type="molecule type" value="Genomic_DNA"/>
</dbReference>
<dbReference type="Proteomes" id="UP000254400">
    <property type="component" value="Unassembled WGS sequence"/>
</dbReference>
<reference evidence="1 2" key="1">
    <citation type="submission" date="2018-06" db="EMBL/GenBank/DDBJ databases">
        <authorList>
            <consortium name="Pathogen Informatics"/>
            <person name="Doyle S."/>
        </authorList>
    </citation>
    <scope>NUCLEOTIDE SEQUENCE [LARGE SCALE GENOMIC DNA]</scope>
    <source>
        <strain evidence="1 2">NCTC10343</strain>
    </source>
</reference>
<evidence type="ECO:0000313" key="2">
    <source>
        <dbReference type="Proteomes" id="UP000254400"/>
    </source>
</evidence>
<proteinExistence type="predicted"/>
<name>A0A378XV13_PAEPO</name>
<evidence type="ECO:0000313" key="1">
    <source>
        <dbReference type="EMBL" id="SUA67359.1"/>
    </source>
</evidence>
<evidence type="ECO:0008006" key="3">
    <source>
        <dbReference type="Google" id="ProtNLM"/>
    </source>
</evidence>
<protein>
    <recommendedName>
        <fullName evidence="3">Inhibitor of sigma-G Gin</fullName>
    </recommendedName>
</protein>